<keyword evidence="3" id="KW-0413">Isomerase</keyword>
<feature type="domain" description="PPIase FKBP-type" evidence="5">
    <location>
        <begin position="46"/>
        <end position="134"/>
    </location>
</feature>
<dbReference type="Gene3D" id="1.25.40.10">
    <property type="entry name" value="Tetratricopeptide repeat domain"/>
    <property type="match status" value="1"/>
</dbReference>
<dbReference type="InterPro" id="IPR050754">
    <property type="entry name" value="FKBP4/5/8-like"/>
</dbReference>
<name>A0ABR1FX95_AURAN</name>
<dbReference type="InterPro" id="IPR046357">
    <property type="entry name" value="PPIase_dom_sf"/>
</dbReference>
<dbReference type="Pfam" id="PF00254">
    <property type="entry name" value="FKBP_C"/>
    <property type="match status" value="1"/>
</dbReference>
<protein>
    <recommendedName>
        <fullName evidence="3">peptidylprolyl isomerase</fullName>
        <ecNumber evidence="3">5.2.1.8</ecNumber>
    </recommendedName>
</protein>
<dbReference type="InterPro" id="IPR019734">
    <property type="entry name" value="TPR_rpt"/>
</dbReference>
<keyword evidence="3" id="KW-0697">Rotamase</keyword>
<dbReference type="SMART" id="SM00028">
    <property type="entry name" value="TPR"/>
    <property type="match status" value="3"/>
</dbReference>
<dbReference type="InterPro" id="IPR011990">
    <property type="entry name" value="TPR-like_helical_dom_sf"/>
</dbReference>
<proteinExistence type="predicted"/>
<dbReference type="PROSITE" id="PS50059">
    <property type="entry name" value="FKBP_PPIASE"/>
    <property type="match status" value="1"/>
</dbReference>
<dbReference type="Pfam" id="PF14559">
    <property type="entry name" value="TPR_19"/>
    <property type="match status" value="1"/>
</dbReference>
<evidence type="ECO:0000313" key="6">
    <source>
        <dbReference type="EMBL" id="KAK7240600.1"/>
    </source>
</evidence>
<evidence type="ECO:0000313" key="7">
    <source>
        <dbReference type="Proteomes" id="UP001363151"/>
    </source>
</evidence>
<evidence type="ECO:0000256" key="3">
    <source>
        <dbReference type="PROSITE-ProRule" id="PRU00277"/>
    </source>
</evidence>
<dbReference type="SUPFAM" id="SSF48452">
    <property type="entry name" value="TPR-like"/>
    <property type="match status" value="1"/>
</dbReference>
<feature type="region of interest" description="Disordered" evidence="4">
    <location>
        <begin position="260"/>
        <end position="282"/>
    </location>
</feature>
<sequence length="854" mass="95679">MNGEDTHIGEVDNYAGAEDINSDGSVLKLTLKIGDEYGCPNLPKTGDEVAIHYTCKLAQNHEVVVTTKGKQRKKIRIGDPGVVTGMSEALKTMRTDEVSQFAVRPSKAYGDRGAPPKIPPNATLIFEIELKTICPCSDCSQGGDGSVVKLVDEQVNDVEMPSRRSDIAFELVSLRVIKVGPKDYERTVLRKLRRKNNIHWLAKHRDGMDGLPKGLRYGLEGMLKREVSRFVIKGKDYLQGISLFDDPVDEAAEALVEVEASTEEPVVEGPPPEVISSSGGEEIPSFETPPLGQANIESIEEQNELRLRGADASTVADSDDCPDLEVDGVKVFDVEDSGADISGTPDVIRDGPRVWQSPADYITKDMRPQLPPEDGDEPELGVEDVTDVEIPTDELFELDPSQNAMAKPPPEEEVEEAVDDAYGWDDLEPGCSVHVECKCRLIAFNEHRDCEIFNKRGLVFKQTQRMPVGIGQEKRPRNLLRVKVRGSLWVDGHPELVAVNFAPCTRNAARATWDNPKLCEYTFPDQDSVTQTFPFAAWILDDELEFELPLSKLVVPTCEGLEIALKDMLFGEVALINFPKEFGFPRGAKNIPEHAWDQPLEGRIELAAYEEMRPPGMLPEPERVAKTKEKRDRANYWFNKLDYARALRHYTSALDFAHYARQHEYDAMGYSDAPSGLTSFKDLALDEELRQSARAIVLNRAACYLKLKRWNEARADCQTIIDEDVDNLKAQYRMGVAQFELGRYDECRDTVDHCLSLDGDNKPVLALRKRLDVFEERAKKKGRKMFGKKGWDLFTPGPGEAPNPAPRRAPRPRLEEDEIPPPSRSQSRLLGLDAERDGSRLQLNHKSVTKKYNP</sequence>
<keyword evidence="7" id="KW-1185">Reference proteome</keyword>
<accession>A0ABR1FX95</accession>
<dbReference type="InterPro" id="IPR001179">
    <property type="entry name" value="PPIase_FKBP_dom"/>
</dbReference>
<dbReference type="EC" id="5.2.1.8" evidence="3"/>
<evidence type="ECO:0000256" key="2">
    <source>
        <dbReference type="ARBA" id="ARBA00022803"/>
    </source>
</evidence>
<dbReference type="EMBL" id="JBBJCI010000210">
    <property type="protein sequence ID" value="KAK7240600.1"/>
    <property type="molecule type" value="Genomic_DNA"/>
</dbReference>
<gene>
    <name evidence="6" type="ORF">SO694_00057225</name>
</gene>
<comment type="catalytic activity">
    <reaction evidence="3">
        <text>[protein]-peptidylproline (omega=180) = [protein]-peptidylproline (omega=0)</text>
        <dbReference type="Rhea" id="RHEA:16237"/>
        <dbReference type="Rhea" id="RHEA-COMP:10747"/>
        <dbReference type="Rhea" id="RHEA-COMP:10748"/>
        <dbReference type="ChEBI" id="CHEBI:83833"/>
        <dbReference type="ChEBI" id="CHEBI:83834"/>
        <dbReference type="EC" id="5.2.1.8"/>
    </reaction>
</comment>
<keyword evidence="1" id="KW-0677">Repeat</keyword>
<reference evidence="6 7" key="1">
    <citation type="submission" date="2024-03" db="EMBL/GenBank/DDBJ databases">
        <title>Aureococcus anophagefferens CCMP1851 and Kratosvirus quantuckense: Draft genome of a second virus-susceptible host strain in the model system.</title>
        <authorList>
            <person name="Chase E."/>
            <person name="Truchon A.R."/>
            <person name="Schepens W."/>
            <person name="Wilhelm S.W."/>
        </authorList>
    </citation>
    <scope>NUCLEOTIDE SEQUENCE [LARGE SCALE GENOMIC DNA]</scope>
    <source>
        <strain evidence="6 7">CCMP1851</strain>
    </source>
</reference>
<comment type="caution">
    <text evidence="6">The sequence shown here is derived from an EMBL/GenBank/DDBJ whole genome shotgun (WGS) entry which is preliminary data.</text>
</comment>
<dbReference type="Proteomes" id="UP001363151">
    <property type="component" value="Unassembled WGS sequence"/>
</dbReference>
<feature type="region of interest" description="Disordered" evidence="4">
    <location>
        <begin position="788"/>
        <end position="854"/>
    </location>
</feature>
<dbReference type="SUPFAM" id="SSF54534">
    <property type="entry name" value="FKBP-like"/>
    <property type="match status" value="1"/>
</dbReference>
<dbReference type="Gene3D" id="3.10.50.40">
    <property type="match status" value="1"/>
</dbReference>
<evidence type="ECO:0000256" key="4">
    <source>
        <dbReference type="SAM" id="MobiDB-lite"/>
    </source>
</evidence>
<evidence type="ECO:0000256" key="1">
    <source>
        <dbReference type="ARBA" id="ARBA00022737"/>
    </source>
</evidence>
<dbReference type="PANTHER" id="PTHR46512">
    <property type="entry name" value="PEPTIDYLPROLYL ISOMERASE"/>
    <property type="match status" value="1"/>
</dbReference>
<evidence type="ECO:0000259" key="5">
    <source>
        <dbReference type="PROSITE" id="PS50059"/>
    </source>
</evidence>
<keyword evidence="2" id="KW-0802">TPR repeat</keyword>
<organism evidence="6 7">
    <name type="scientific">Aureococcus anophagefferens</name>
    <name type="common">Harmful bloom alga</name>
    <dbReference type="NCBI Taxonomy" id="44056"/>
    <lineage>
        <taxon>Eukaryota</taxon>
        <taxon>Sar</taxon>
        <taxon>Stramenopiles</taxon>
        <taxon>Ochrophyta</taxon>
        <taxon>Pelagophyceae</taxon>
        <taxon>Pelagomonadales</taxon>
        <taxon>Pelagomonadaceae</taxon>
        <taxon>Aureococcus</taxon>
    </lineage>
</organism>